<proteinExistence type="inferred from homology"/>
<dbReference type="SUPFAM" id="SSF53850">
    <property type="entry name" value="Periplasmic binding protein-like II"/>
    <property type="match status" value="1"/>
</dbReference>
<dbReference type="PANTHER" id="PTHR30126">
    <property type="entry name" value="HTH-TYPE TRANSCRIPTIONAL REGULATOR"/>
    <property type="match status" value="1"/>
</dbReference>
<gene>
    <name evidence="6" type="primary">gltR_2</name>
    <name evidence="6" type="ORF">NCTC5050_04149</name>
</gene>
<evidence type="ECO:0000256" key="4">
    <source>
        <dbReference type="ARBA" id="ARBA00023163"/>
    </source>
</evidence>
<dbReference type="GO" id="GO:0006355">
    <property type="term" value="P:regulation of DNA-templated transcription"/>
    <property type="evidence" value="ECO:0007669"/>
    <property type="project" value="TreeGrafter"/>
</dbReference>
<dbReference type="InterPro" id="IPR005119">
    <property type="entry name" value="LysR_subst-bd"/>
</dbReference>
<accession>A0A378B404</accession>
<feature type="domain" description="LysR substrate-binding" evidence="5">
    <location>
        <begin position="43"/>
        <end position="222"/>
    </location>
</feature>
<evidence type="ECO:0000256" key="3">
    <source>
        <dbReference type="ARBA" id="ARBA00023125"/>
    </source>
</evidence>
<dbReference type="Pfam" id="PF03466">
    <property type="entry name" value="LysR_substrate"/>
    <property type="match status" value="1"/>
</dbReference>
<keyword evidence="7" id="KW-1185">Reference proteome</keyword>
<evidence type="ECO:0000313" key="6">
    <source>
        <dbReference type="EMBL" id="STV27070.1"/>
    </source>
</evidence>
<organism evidence="6 7">
    <name type="scientific">Klebsiella pneumoniae subsp. ozaenae</name>
    <dbReference type="NCBI Taxonomy" id="574"/>
    <lineage>
        <taxon>Bacteria</taxon>
        <taxon>Pseudomonadati</taxon>
        <taxon>Pseudomonadota</taxon>
        <taxon>Gammaproteobacteria</taxon>
        <taxon>Enterobacterales</taxon>
        <taxon>Enterobacteriaceae</taxon>
        <taxon>Klebsiella/Raoultella group</taxon>
        <taxon>Klebsiella</taxon>
        <taxon>Klebsiella pneumoniae complex</taxon>
    </lineage>
</organism>
<evidence type="ECO:0000256" key="2">
    <source>
        <dbReference type="ARBA" id="ARBA00023015"/>
    </source>
</evidence>
<dbReference type="Proteomes" id="UP000255382">
    <property type="component" value="Unassembled WGS sequence"/>
</dbReference>
<dbReference type="EMBL" id="UGLZ01000005">
    <property type="protein sequence ID" value="STV27070.1"/>
    <property type="molecule type" value="Genomic_DNA"/>
</dbReference>
<keyword evidence="2" id="KW-0805">Transcription regulation</keyword>
<dbReference type="PANTHER" id="PTHR30126:SF40">
    <property type="entry name" value="HTH-TYPE TRANSCRIPTIONAL REGULATOR GLTR"/>
    <property type="match status" value="1"/>
</dbReference>
<keyword evidence="4" id="KW-0804">Transcription</keyword>
<dbReference type="GO" id="GO:0000976">
    <property type="term" value="F:transcription cis-regulatory region binding"/>
    <property type="evidence" value="ECO:0007669"/>
    <property type="project" value="TreeGrafter"/>
</dbReference>
<name>A0A378B404_KLEPO</name>
<protein>
    <submittedName>
        <fullName evidence="6">LysR family transcriptional regulator</fullName>
    </submittedName>
</protein>
<evidence type="ECO:0000313" key="7">
    <source>
        <dbReference type="Proteomes" id="UP000255382"/>
    </source>
</evidence>
<keyword evidence="3" id="KW-0238">DNA-binding</keyword>
<sequence length="264" mass="28915">MSSSFAATKKWCCPPAGVQFLSYARRILSLAEEAKQALHPTTPGGSLRLGAMEATAASRLPPLLTRFQQQCPQVDITLITQPTRQLTEGVLTAALDAALVCLPPGADGQPACPAELAFTPVFYETLMLVRPQTPGPLRFAGICQRLQLPRAGRTLAGRNSRRPWRWHEVNSYHSMLACVASGRYACLLPQSVLSLMTLPENCLSEPLCEATTQLIWRSGLSAPRPERVAQAAAKRGDWLSLAFGKDQPCGNQQRQRRGIERRVK</sequence>
<evidence type="ECO:0000259" key="5">
    <source>
        <dbReference type="Pfam" id="PF03466"/>
    </source>
</evidence>
<reference evidence="6 7" key="1">
    <citation type="submission" date="2018-06" db="EMBL/GenBank/DDBJ databases">
        <authorList>
            <consortium name="Pathogen Informatics"/>
            <person name="Doyle S."/>
        </authorList>
    </citation>
    <scope>NUCLEOTIDE SEQUENCE [LARGE SCALE GENOMIC DNA]</scope>
    <source>
        <strain evidence="6 7">NCTC5050</strain>
    </source>
</reference>
<dbReference type="Gene3D" id="3.40.190.10">
    <property type="entry name" value="Periplasmic binding protein-like II"/>
    <property type="match status" value="1"/>
</dbReference>
<evidence type="ECO:0000256" key="1">
    <source>
        <dbReference type="ARBA" id="ARBA00009437"/>
    </source>
</evidence>
<dbReference type="AlphaFoldDB" id="A0A378B404"/>
<comment type="similarity">
    <text evidence="1">Belongs to the LysR transcriptional regulatory family.</text>
</comment>